<dbReference type="InterPro" id="IPR004864">
    <property type="entry name" value="LEA_2"/>
</dbReference>
<keyword evidence="4" id="KW-1185">Reference proteome</keyword>
<reference evidence="3 4" key="1">
    <citation type="submission" date="2021-03" db="EMBL/GenBank/DDBJ databases">
        <title>Genomic and phenotypic characterization of Chloracidobacterium isolates provides evidence for multiple species.</title>
        <authorList>
            <person name="Saini M.K."/>
            <person name="Costas A.M.G."/>
            <person name="Tank M."/>
            <person name="Bryant D.A."/>
        </authorList>
    </citation>
    <scope>NUCLEOTIDE SEQUENCE [LARGE SCALE GENOMIC DNA]</scope>
    <source>
        <strain evidence="3 4">BV2-C</strain>
    </source>
</reference>
<dbReference type="Pfam" id="PF03168">
    <property type="entry name" value="LEA_2"/>
    <property type="match status" value="1"/>
</dbReference>
<evidence type="ECO:0000259" key="2">
    <source>
        <dbReference type="Pfam" id="PF03168"/>
    </source>
</evidence>
<dbReference type="RefSeq" id="WP_211429459.1">
    <property type="nucleotide sequence ID" value="NZ_CP072648.1"/>
</dbReference>
<keyword evidence="1" id="KW-0732">Signal</keyword>
<gene>
    <name evidence="3" type="ORF">J8C06_03800</name>
</gene>
<feature type="domain" description="Late embryogenesis abundant protein LEA-2 subgroup" evidence="2">
    <location>
        <begin position="69"/>
        <end position="165"/>
    </location>
</feature>
<dbReference type="Gene3D" id="2.60.40.1820">
    <property type="match status" value="1"/>
</dbReference>
<organism evidence="3 4">
    <name type="scientific">Chloracidobacterium validum</name>
    <dbReference type="NCBI Taxonomy" id="2821543"/>
    <lineage>
        <taxon>Bacteria</taxon>
        <taxon>Pseudomonadati</taxon>
        <taxon>Acidobacteriota</taxon>
        <taxon>Terriglobia</taxon>
        <taxon>Terriglobales</taxon>
        <taxon>Acidobacteriaceae</taxon>
        <taxon>Chloracidobacterium</taxon>
    </lineage>
</organism>
<accession>A0ABX8BD33</accession>
<feature type="signal peptide" evidence="1">
    <location>
        <begin position="1"/>
        <end position="30"/>
    </location>
</feature>
<dbReference type="Proteomes" id="UP000676506">
    <property type="component" value="Chromosome 1"/>
</dbReference>
<evidence type="ECO:0000313" key="4">
    <source>
        <dbReference type="Proteomes" id="UP000676506"/>
    </source>
</evidence>
<dbReference type="SUPFAM" id="SSF117070">
    <property type="entry name" value="LEA14-like"/>
    <property type="match status" value="1"/>
</dbReference>
<feature type="chain" id="PRO_5047074131" evidence="1">
    <location>
        <begin position="31"/>
        <end position="188"/>
    </location>
</feature>
<protein>
    <submittedName>
        <fullName evidence="3">LEA type 2 family protein</fullName>
    </submittedName>
</protein>
<sequence>MRDDRYHRRHFLHSSASALFGLAVTGNVFALPPDDEGKLPKGFREPTLTLNKLQVEQVDYPTAHLRADITIDNPNRSLTLTKLTYRIVLNEVECGTGQHPEKFTLPKKAPFDLCLPVTADLSAVPQLGLNTILQARLGEGVAINYVIHVAFDVGVLWLFKRHIKATLTGRLPLQDVVGKVSLGRRRGT</sequence>
<proteinExistence type="predicted"/>
<evidence type="ECO:0000313" key="3">
    <source>
        <dbReference type="EMBL" id="QUW03569.1"/>
    </source>
</evidence>
<evidence type="ECO:0000256" key="1">
    <source>
        <dbReference type="SAM" id="SignalP"/>
    </source>
</evidence>
<name>A0ABX8BD33_9BACT</name>
<dbReference type="EMBL" id="CP072648">
    <property type="protein sequence ID" value="QUW03569.1"/>
    <property type="molecule type" value="Genomic_DNA"/>
</dbReference>